<evidence type="ECO:0000256" key="2">
    <source>
        <dbReference type="ARBA" id="ARBA00010944"/>
    </source>
</evidence>
<comment type="pathway">
    <text evidence="1 6">Carbohydrate biosynthesis; dTDP-L-rhamnose biosynthesis.</text>
</comment>
<dbReference type="SUPFAM" id="SSF51735">
    <property type="entry name" value="NAD(P)-binding Rossmann-fold domains"/>
    <property type="match status" value="1"/>
</dbReference>
<evidence type="ECO:0000256" key="4">
    <source>
        <dbReference type="ARBA" id="ARBA00017099"/>
    </source>
</evidence>
<evidence type="ECO:0000313" key="8">
    <source>
        <dbReference type="EMBL" id="MTH29416.1"/>
    </source>
</evidence>
<comment type="catalytic activity">
    <reaction evidence="5">
        <text>dTDP-beta-L-rhamnose + NADP(+) = dTDP-4-dehydro-beta-L-rhamnose + NADPH + H(+)</text>
        <dbReference type="Rhea" id="RHEA:21796"/>
        <dbReference type="ChEBI" id="CHEBI:15378"/>
        <dbReference type="ChEBI" id="CHEBI:57510"/>
        <dbReference type="ChEBI" id="CHEBI:57783"/>
        <dbReference type="ChEBI" id="CHEBI:58349"/>
        <dbReference type="ChEBI" id="CHEBI:62830"/>
        <dbReference type="EC" id="1.1.1.133"/>
    </reaction>
</comment>
<keyword evidence="6" id="KW-0521">NADP</keyword>
<proteinExistence type="inferred from homology"/>
<reference evidence="8 9" key="1">
    <citation type="journal article" date="2006" name="Int. J. Syst. Evol. Microbiol.">
        <title>Myroides pelagicus sp. nov., isolated from seawater in Thailand.</title>
        <authorList>
            <person name="Yoon J."/>
            <person name="Maneerat S."/>
            <person name="Kawai F."/>
            <person name="Yokota A."/>
        </authorList>
    </citation>
    <scope>NUCLEOTIDE SEQUENCE [LARGE SCALE GENOMIC DNA]</scope>
    <source>
        <strain evidence="8 9">SM1T</strain>
    </source>
</reference>
<dbReference type="GO" id="GO:0005829">
    <property type="term" value="C:cytosol"/>
    <property type="evidence" value="ECO:0007669"/>
    <property type="project" value="TreeGrafter"/>
</dbReference>
<dbReference type="AlphaFoldDB" id="A0A7K1GKR7"/>
<dbReference type="NCBIfam" id="TIGR01214">
    <property type="entry name" value="rmlD"/>
    <property type="match status" value="1"/>
</dbReference>
<dbReference type="OrthoDB" id="9803892at2"/>
<protein>
    <recommendedName>
        <fullName evidence="4 6">dTDP-4-dehydrorhamnose reductase</fullName>
        <ecNumber evidence="3 6">1.1.1.133</ecNumber>
    </recommendedName>
</protein>
<dbReference type="Gene3D" id="3.40.50.720">
    <property type="entry name" value="NAD(P)-binding Rossmann-like Domain"/>
    <property type="match status" value="1"/>
</dbReference>
<organism evidence="8 9">
    <name type="scientific">Myroides pelagicus</name>
    <dbReference type="NCBI Taxonomy" id="270914"/>
    <lineage>
        <taxon>Bacteria</taxon>
        <taxon>Pseudomonadati</taxon>
        <taxon>Bacteroidota</taxon>
        <taxon>Flavobacteriia</taxon>
        <taxon>Flavobacteriales</taxon>
        <taxon>Flavobacteriaceae</taxon>
        <taxon>Myroides</taxon>
    </lineage>
</organism>
<dbReference type="GO" id="GO:0019305">
    <property type="term" value="P:dTDP-rhamnose biosynthetic process"/>
    <property type="evidence" value="ECO:0007669"/>
    <property type="project" value="UniProtKB-UniPathway"/>
</dbReference>
<evidence type="ECO:0000256" key="6">
    <source>
        <dbReference type="RuleBase" id="RU364082"/>
    </source>
</evidence>
<dbReference type="InterPro" id="IPR036291">
    <property type="entry name" value="NAD(P)-bd_dom_sf"/>
</dbReference>
<dbReference type="CDD" id="cd05254">
    <property type="entry name" value="dTDP_HR_like_SDR_e"/>
    <property type="match status" value="1"/>
</dbReference>
<comment type="similarity">
    <text evidence="2 6">Belongs to the dTDP-4-dehydrorhamnose reductase family.</text>
</comment>
<evidence type="ECO:0000256" key="1">
    <source>
        <dbReference type="ARBA" id="ARBA00004781"/>
    </source>
</evidence>
<sequence>MKKVLVTGANGQVGQCLQTIQEEHPLIAFTFASSKDLDITNPSQIEKSFKEGQFDYCINLAAYTAVDRAEDEKETAYQINAEAVKSLAEYCQQFNVILVHLSTDFVFDGLKTTPYLISDQPNPINIYGDSKLKGEQYIQACLSTYYIIRTSWVYSDFGQNFKKTMLRLAESQKQINVVNDQIGCPTHALDLVRYILSLILTEQSYGLYHFSGEKICTWYDFAVDIFKANHIEVQVNPISTGAYPTKAVRPKYSVLR</sequence>
<keyword evidence="9" id="KW-1185">Reference proteome</keyword>
<dbReference type="Proteomes" id="UP000488936">
    <property type="component" value="Unassembled WGS sequence"/>
</dbReference>
<evidence type="ECO:0000259" key="7">
    <source>
        <dbReference type="Pfam" id="PF04321"/>
    </source>
</evidence>
<dbReference type="InterPro" id="IPR005913">
    <property type="entry name" value="dTDP_dehydrorham_reduct"/>
</dbReference>
<dbReference type="EMBL" id="WMJY01000009">
    <property type="protein sequence ID" value="MTH29416.1"/>
    <property type="molecule type" value="Genomic_DNA"/>
</dbReference>
<dbReference type="Pfam" id="PF04321">
    <property type="entry name" value="RmlD_sub_bind"/>
    <property type="match status" value="1"/>
</dbReference>
<evidence type="ECO:0000256" key="5">
    <source>
        <dbReference type="ARBA" id="ARBA00048200"/>
    </source>
</evidence>
<dbReference type="Gene3D" id="3.90.25.10">
    <property type="entry name" value="UDP-galactose 4-epimerase, domain 1"/>
    <property type="match status" value="1"/>
</dbReference>
<feature type="domain" description="RmlD-like substrate binding" evidence="7">
    <location>
        <begin position="3"/>
        <end position="256"/>
    </location>
</feature>
<dbReference type="UniPathway" id="UPA00124"/>
<gene>
    <name evidence="8" type="primary">rfbD</name>
    <name evidence="8" type="ORF">GJV77_05705</name>
</gene>
<comment type="function">
    <text evidence="6">Catalyzes the reduction of dTDP-6-deoxy-L-lyxo-4-hexulose to yield dTDP-L-rhamnose.</text>
</comment>
<name>A0A7K1GKR7_9FLAO</name>
<dbReference type="EC" id="1.1.1.133" evidence="3 6"/>
<evidence type="ECO:0000256" key="3">
    <source>
        <dbReference type="ARBA" id="ARBA00012929"/>
    </source>
</evidence>
<dbReference type="RefSeq" id="WP_155035415.1">
    <property type="nucleotide sequence ID" value="NZ_JAYMMG010000005.1"/>
</dbReference>
<dbReference type="InterPro" id="IPR029903">
    <property type="entry name" value="RmlD-like-bd"/>
</dbReference>
<dbReference type="PANTHER" id="PTHR10491:SF4">
    <property type="entry name" value="METHIONINE ADENOSYLTRANSFERASE 2 SUBUNIT BETA"/>
    <property type="match status" value="1"/>
</dbReference>
<keyword evidence="6 8" id="KW-0560">Oxidoreductase</keyword>
<accession>A0A7K1GKR7</accession>
<comment type="caution">
    <text evidence="8">The sequence shown here is derived from an EMBL/GenBank/DDBJ whole genome shotgun (WGS) entry which is preliminary data.</text>
</comment>
<dbReference type="PANTHER" id="PTHR10491">
    <property type="entry name" value="DTDP-4-DEHYDRORHAMNOSE REDUCTASE"/>
    <property type="match status" value="1"/>
</dbReference>
<evidence type="ECO:0000313" key="9">
    <source>
        <dbReference type="Proteomes" id="UP000488936"/>
    </source>
</evidence>
<dbReference type="GO" id="GO:0008831">
    <property type="term" value="F:dTDP-4-dehydrorhamnose reductase activity"/>
    <property type="evidence" value="ECO:0007669"/>
    <property type="project" value="UniProtKB-EC"/>
</dbReference>